<name>A0A2H9TK92_9FUNG</name>
<feature type="region of interest" description="Disordered" evidence="1">
    <location>
        <begin position="48"/>
        <end position="68"/>
    </location>
</feature>
<reference evidence="3 4" key="1">
    <citation type="submission" date="2016-10" db="EMBL/GenBank/DDBJ databases">
        <title>The genome of Paramicrosporidium saccamoebae is the missing link in understanding Cryptomycota and Microsporidia evolution.</title>
        <authorList>
            <person name="Quandt C.A."/>
            <person name="Beaudet D."/>
            <person name="Corsaro D."/>
            <person name="Michel R."/>
            <person name="Corradi N."/>
            <person name="James T."/>
        </authorList>
    </citation>
    <scope>NUCLEOTIDE SEQUENCE [LARGE SCALE GENOMIC DNA]</scope>
    <source>
        <strain evidence="3 4">KSL3</strain>
    </source>
</reference>
<comment type="caution">
    <text evidence="3">The sequence shown here is derived from an EMBL/GenBank/DDBJ whole genome shotgun (WGS) entry which is preliminary data.</text>
</comment>
<accession>A0A2H9TK92</accession>
<evidence type="ECO:0000256" key="1">
    <source>
        <dbReference type="SAM" id="MobiDB-lite"/>
    </source>
</evidence>
<keyword evidence="4" id="KW-1185">Reference proteome</keyword>
<protein>
    <submittedName>
        <fullName evidence="3">Uncharacterized protein</fullName>
    </submittedName>
</protein>
<organism evidence="3 4">
    <name type="scientific">Paramicrosporidium saccamoebae</name>
    <dbReference type="NCBI Taxonomy" id="1246581"/>
    <lineage>
        <taxon>Eukaryota</taxon>
        <taxon>Fungi</taxon>
        <taxon>Fungi incertae sedis</taxon>
        <taxon>Cryptomycota</taxon>
        <taxon>Cryptomycota incertae sedis</taxon>
        <taxon>Paramicrosporidium</taxon>
    </lineage>
</organism>
<gene>
    <name evidence="3" type="ORF">PSACC_02028</name>
</gene>
<evidence type="ECO:0000256" key="2">
    <source>
        <dbReference type="SAM" id="SignalP"/>
    </source>
</evidence>
<dbReference type="EMBL" id="MTSL01000137">
    <property type="protein sequence ID" value="PJF18174.1"/>
    <property type="molecule type" value="Genomic_DNA"/>
</dbReference>
<feature type="compositionally biased region" description="Low complexity" evidence="1">
    <location>
        <begin position="48"/>
        <end position="59"/>
    </location>
</feature>
<evidence type="ECO:0000313" key="3">
    <source>
        <dbReference type="EMBL" id="PJF18174.1"/>
    </source>
</evidence>
<dbReference type="AlphaFoldDB" id="A0A2H9TK92"/>
<proteinExistence type="predicted"/>
<keyword evidence="2" id="KW-0732">Signal</keyword>
<sequence>MTRVFLVWTAVLYILHIGAVISTSTSLTDPPQPSVVRVDNGQIEVAPEFPSSDFSSSEFSTEDEESGPNFCPIVHDDEMGDCEKIERIVAILGMPKNSELCVDALAWLEQLSYCCESAASEPSAVCSRNAVRILSSGSKIMQQGDLQ</sequence>
<feature type="signal peptide" evidence="2">
    <location>
        <begin position="1"/>
        <end position="22"/>
    </location>
</feature>
<feature type="chain" id="PRO_5014193022" evidence="2">
    <location>
        <begin position="23"/>
        <end position="147"/>
    </location>
</feature>
<dbReference type="Proteomes" id="UP000240830">
    <property type="component" value="Unassembled WGS sequence"/>
</dbReference>
<evidence type="ECO:0000313" key="4">
    <source>
        <dbReference type="Proteomes" id="UP000240830"/>
    </source>
</evidence>